<evidence type="ECO:0000313" key="2">
    <source>
        <dbReference type="EMBL" id="CAA2626260.1"/>
    </source>
</evidence>
<dbReference type="AlphaFoldDB" id="A0A7I8J5R5"/>
<accession>A0A7I8J5R5</accession>
<dbReference type="EMBL" id="CACRZD030000009">
    <property type="protein sequence ID" value="CAA6665576.1"/>
    <property type="molecule type" value="Genomic_DNA"/>
</dbReference>
<evidence type="ECO:0000313" key="3">
    <source>
        <dbReference type="Proteomes" id="UP001189122"/>
    </source>
</evidence>
<feature type="compositionally biased region" description="Basic and acidic residues" evidence="1">
    <location>
        <begin position="46"/>
        <end position="67"/>
    </location>
</feature>
<dbReference type="EMBL" id="LR743596">
    <property type="protein sequence ID" value="CAA2626260.1"/>
    <property type="molecule type" value="Genomic_DNA"/>
</dbReference>
<feature type="region of interest" description="Disordered" evidence="1">
    <location>
        <begin position="1"/>
        <end position="67"/>
    </location>
</feature>
<dbReference type="Proteomes" id="UP001189122">
    <property type="component" value="Unassembled WGS sequence"/>
</dbReference>
<evidence type="ECO:0000256" key="1">
    <source>
        <dbReference type="SAM" id="MobiDB-lite"/>
    </source>
</evidence>
<reference evidence="2 3" key="1">
    <citation type="submission" date="2019-12" db="EMBL/GenBank/DDBJ databases">
        <authorList>
            <person name="Scholz U."/>
            <person name="Mascher M."/>
            <person name="Fiebig A."/>
        </authorList>
    </citation>
    <scope>NUCLEOTIDE SEQUENCE</scope>
</reference>
<proteinExistence type="predicted"/>
<protein>
    <submittedName>
        <fullName evidence="2">Uncharacterized protein</fullName>
    </submittedName>
</protein>
<organism evidence="2">
    <name type="scientific">Spirodela intermedia</name>
    <name type="common">Intermediate duckweed</name>
    <dbReference type="NCBI Taxonomy" id="51605"/>
    <lineage>
        <taxon>Eukaryota</taxon>
        <taxon>Viridiplantae</taxon>
        <taxon>Streptophyta</taxon>
        <taxon>Embryophyta</taxon>
        <taxon>Tracheophyta</taxon>
        <taxon>Spermatophyta</taxon>
        <taxon>Magnoliopsida</taxon>
        <taxon>Liliopsida</taxon>
        <taxon>Araceae</taxon>
        <taxon>Lemnoideae</taxon>
        <taxon>Spirodela</taxon>
    </lineage>
</organism>
<sequence>MAVTAFGAAGEAVEDVTGGGGAVGEDELGEDGHGGGNIPAPARIEGGGRERVEREGERKREERKRER</sequence>
<keyword evidence="3" id="KW-1185">Reference proteome</keyword>
<name>A0A7I8J5R5_SPIIN</name>
<gene>
    <name evidence="2" type="ORF">SI7747_09011965</name>
</gene>